<sequence length="248" mass="26821">MNRTLRVAGKRIDVGALRLIDGDDTRRITPKALAVLLELAREPGHTRTRDELLLRVWHGRAGDGDVLTQVVKELRRLFDDDPTAPRVIETVPRVGYRLLAEPCWDLPAKVDPVPSAPPLRRRSTAGWVRLAGAIATGLILIMAAAYLLLRRMPAPAAMPLPLPVPATPQILTAEPGAEFAPHLSPDGSRVAYVAQDAETGLTRIYVRGTSAAATFTPTRGSATSARPYGRQMVPRLPSCATRTVPASL</sequence>
<keyword evidence="3" id="KW-0812">Transmembrane</keyword>
<dbReference type="Gene3D" id="2.120.10.60">
    <property type="entry name" value="Tricorn protease N-terminal domain"/>
    <property type="match status" value="1"/>
</dbReference>
<dbReference type="InterPro" id="IPR036388">
    <property type="entry name" value="WH-like_DNA-bd_sf"/>
</dbReference>
<dbReference type="PROSITE" id="PS51755">
    <property type="entry name" value="OMPR_PHOB"/>
    <property type="match status" value="1"/>
</dbReference>
<feature type="domain" description="OmpR/PhoB-type" evidence="4">
    <location>
        <begin position="2"/>
        <end position="100"/>
    </location>
</feature>
<dbReference type="EMBL" id="CP104694">
    <property type="protein sequence ID" value="UXI69384.1"/>
    <property type="molecule type" value="Genomic_DNA"/>
</dbReference>
<dbReference type="SUPFAM" id="SSF46894">
    <property type="entry name" value="C-terminal effector domain of the bipartite response regulators"/>
    <property type="match status" value="1"/>
</dbReference>
<keyword evidence="1 2" id="KW-0238">DNA-binding</keyword>
<feature type="DNA-binding region" description="OmpR/PhoB-type" evidence="2">
    <location>
        <begin position="2"/>
        <end position="100"/>
    </location>
</feature>
<dbReference type="Gene3D" id="1.10.10.10">
    <property type="entry name" value="Winged helix-like DNA-binding domain superfamily/Winged helix DNA-binding domain"/>
    <property type="match status" value="1"/>
</dbReference>
<proteinExistence type="predicted"/>
<dbReference type="SMART" id="SM00862">
    <property type="entry name" value="Trans_reg_C"/>
    <property type="match status" value="1"/>
</dbReference>
<feature type="transmembrane region" description="Helical" evidence="3">
    <location>
        <begin position="127"/>
        <end position="149"/>
    </location>
</feature>
<keyword evidence="6" id="KW-1185">Reference proteome</keyword>
<accession>A0ABY6BHW6</accession>
<dbReference type="Pfam" id="PF00486">
    <property type="entry name" value="Trans_reg_C"/>
    <property type="match status" value="1"/>
</dbReference>
<evidence type="ECO:0000313" key="5">
    <source>
        <dbReference type="EMBL" id="UXI69384.1"/>
    </source>
</evidence>
<dbReference type="Proteomes" id="UP001064632">
    <property type="component" value="Chromosome"/>
</dbReference>
<name>A0ABY6BHW6_9GAMM</name>
<dbReference type="CDD" id="cd00383">
    <property type="entry name" value="trans_reg_C"/>
    <property type="match status" value="1"/>
</dbReference>
<dbReference type="InterPro" id="IPR001867">
    <property type="entry name" value="OmpR/PhoB-type_DNA-bd"/>
</dbReference>
<keyword evidence="3" id="KW-0472">Membrane</keyword>
<evidence type="ECO:0000313" key="6">
    <source>
        <dbReference type="Proteomes" id="UP001064632"/>
    </source>
</evidence>
<evidence type="ECO:0000256" key="3">
    <source>
        <dbReference type="SAM" id="Phobius"/>
    </source>
</evidence>
<organism evidence="5 6">
    <name type="scientific">Tahibacter amnicola</name>
    <dbReference type="NCBI Taxonomy" id="2976241"/>
    <lineage>
        <taxon>Bacteria</taxon>
        <taxon>Pseudomonadati</taxon>
        <taxon>Pseudomonadota</taxon>
        <taxon>Gammaproteobacteria</taxon>
        <taxon>Lysobacterales</taxon>
        <taxon>Rhodanobacteraceae</taxon>
        <taxon>Tahibacter</taxon>
    </lineage>
</organism>
<evidence type="ECO:0000259" key="4">
    <source>
        <dbReference type="PROSITE" id="PS51755"/>
    </source>
</evidence>
<dbReference type="RefSeq" id="WP_261696339.1">
    <property type="nucleotide sequence ID" value="NZ_CP104694.1"/>
</dbReference>
<keyword evidence="3" id="KW-1133">Transmembrane helix</keyword>
<gene>
    <name evidence="5" type="ORF">N4264_06970</name>
</gene>
<evidence type="ECO:0000256" key="2">
    <source>
        <dbReference type="PROSITE-ProRule" id="PRU01091"/>
    </source>
</evidence>
<protein>
    <submittedName>
        <fullName evidence="5">Winged helix-turn-helix domain-containing protein</fullName>
    </submittedName>
</protein>
<dbReference type="InterPro" id="IPR016032">
    <property type="entry name" value="Sig_transdc_resp-reg_C-effctor"/>
</dbReference>
<reference evidence="5" key="1">
    <citation type="submission" date="2022-09" db="EMBL/GenBank/DDBJ databases">
        <title>Tahibacter sp. nov., isolated from a fresh water.</title>
        <authorList>
            <person name="Baek J.H."/>
            <person name="Lee J.K."/>
            <person name="Kim J.M."/>
            <person name="Jeon C.O."/>
        </authorList>
    </citation>
    <scope>NUCLEOTIDE SEQUENCE</scope>
    <source>
        <strain evidence="5">W38</strain>
    </source>
</reference>
<evidence type="ECO:0000256" key="1">
    <source>
        <dbReference type="ARBA" id="ARBA00023125"/>
    </source>
</evidence>